<evidence type="ECO:0000313" key="2">
    <source>
        <dbReference type="Proteomes" id="UP000076154"/>
    </source>
</evidence>
<gene>
    <name evidence="1" type="ORF">Hypma_011000</name>
</gene>
<comment type="caution">
    <text evidence="1">The sequence shown here is derived from an EMBL/GenBank/DDBJ whole genome shotgun (WGS) entry which is preliminary data.</text>
</comment>
<dbReference type="InParanoid" id="A0A369JKY1"/>
<dbReference type="Proteomes" id="UP000076154">
    <property type="component" value="Unassembled WGS sequence"/>
</dbReference>
<dbReference type="AlphaFoldDB" id="A0A369JKY1"/>
<keyword evidence="2" id="KW-1185">Reference proteome</keyword>
<reference evidence="1" key="1">
    <citation type="submission" date="2018-04" db="EMBL/GenBank/DDBJ databases">
        <title>Whole genome sequencing of Hypsizygus marmoreus.</title>
        <authorList>
            <person name="Choi I.-G."/>
            <person name="Min B."/>
            <person name="Kim J.-G."/>
            <person name="Kim S."/>
            <person name="Oh Y.-L."/>
            <person name="Kong W.-S."/>
            <person name="Park H."/>
            <person name="Jeong J."/>
            <person name="Song E.-S."/>
        </authorList>
    </citation>
    <scope>NUCLEOTIDE SEQUENCE [LARGE SCALE GENOMIC DNA]</scope>
    <source>
        <strain evidence="1">51987-8</strain>
    </source>
</reference>
<accession>A0A369JKY1</accession>
<evidence type="ECO:0000313" key="1">
    <source>
        <dbReference type="EMBL" id="RDB21982.1"/>
    </source>
</evidence>
<organism evidence="1 2">
    <name type="scientific">Hypsizygus marmoreus</name>
    <name type="common">White beech mushroom</name>
    <name type="synonym">Agaricus marmoreus</name>
    <dbReference type="NCBI Taxonomy" id="39966"/>
    <lineage>
        <taxon>Eukaryota</taxon>
        <taxon>Fungi</taxon>
        <taxon>Dikarya</taxon>
        <taxon>Basidiomycota</taxon>
        <taxon>Agaricomycotina</taxon>
        <taxon>Agaricomycetes</taxon>
        <taxon>Agaricomycetidae</taxon>
        <taxon>Agaricales</taxon>
        <taxon>Tricholomatineae</taxon>
        <taxon>Lyophyllaceae</taxon>
        <taxon>Hypsizygus</taxon>
    </lineage>
</organism>
<sequence length="87" mass="9781">MPSHQHNHASFTAPYMCPCVYFFQAVSVQVFNVQCLISNRVVFAFTESVAYTTWPQAPTKAIQSGLIIDGVTRMHAQPFMQPHTSSF</sequence>
<name>A0A369JKY1_HYPMA</name>
<dbReference type="EMBL" id="LUEZ02000053">
    <property type="protein sequence ID" value="RDB21982.1"/>
    <property type="molecule type" value="Genomic_DNA"/>
</dbReference>
<proteinExistence type="predicted"/>
<protein>
    <submittedName>
        <fullName evidence="1">Uncharacterized protein</fullName>
    </submittedName>
</protein>